<accession>A0ABR6XG93</accession>
<organism evidence="2 3">
    <name type="scientific">Undibacterium aquatile</name>
    <dbReference type="NCBI Taxonomy" id="1537398"/>
    <lineage>
        <taxon>Bacteria</taxon>
        <taxon>Pseudomonadati</taxon>
        <taxon>Pseudomonadota</taxon>
        <taxon>Betaproteobacteria</taxon>
        <taxon>Burkholderiales</taxon>
        <taxon>Oxalobacteraceae</taxon>
        <taxon>Undibacterium</taxon>
    </lineage>
</organism>
<dbReference type="EMBL" id="JACOFT010000003">
    <property type="protein sequence ID" value="MBC3811929.1"/>
    <property type="molecule type" value="Genomic_DNA"/>
</dbReference>
<feature type="transmembrane region" description="Helical" evidence="1">
    <location>
        <begin position="20"/>
        <end position="41"/>
    </location>
</feature>
<feature type="transmembrane region" description="Helical" evidence="1">
    <location>
        <begin position="283"/>
        <end position="303"/>
    </location>
</feature>
<feature type="transmembrane region" description="Helical" evidence="1">
    <location>
        <begin position="205"/>
        <end position="223"/>
    </location>
</feature>
<keyword evidence="1" id="KW-0812">Transmembrane</keyword>
<feature type="transmembrane region" description="Helical" evidence="1">
    <location>
        <begin position="179"/>
        <end position="199"/>
    </location>
</feature>
<evidence type="ECO:0000313" key="2">
    <source>
        <dbReference type="EMBL" id="MBC3811929.1"/>
    </source>
</evidence>
<feature type="transmembrane region" description="Helical" evidence="1">
    <location>
        <begin position="118"/>
        <end position="139"/>
    </location>
</feature>
<sequence length="310" mass="34641">MKTMKFLLLREWWESRQLFIRTGLILIALSVVSAIISAIVMQDPGASRILPGAVLTAEQLSNEVDGIAGHSLAGRMFGFCVAMIFFMYSYFSGALSEERKDHSILFWKSLPVSDAQTVMAKVLFGVLAIPLFMLVASIISNILALSILCIGHALQGRWLFLSVFSHAGLWSPVLDTLRVFPVFILWSLPTVGWLLLVSSVLTKRVGLWAVLGPVAVFLLLVLLCKSLNMTLDSFVYLWLGRLLFSLLPFSWLLNAELLKQHNGFKNALDSIVRSAPTDSWDTFLHLNIWCGVLVGALFIYGAIRMRTYRE</sequence>
<name>A0ABR6XG93_9BURK</name>
<evidence type="ECO:0000313" key="3">
    <source>
        <dbReference type="Proteomes" id="UP000637632"/>
    </source>
</evidence>
<comment type="caution">
    <text evidence="2">The sequence shown here is derived from an EMBL/GenBank/DDBJ whole genome shotgun (WGS) entry which is preliminary data.</text>
</comment>
<feature type="transmembrane region" description="Helical" evidence="1">
    <location>
        <begin position="235"/>
        <end position="253"/>
    </location>
</feature>
<proteinExistence type="predicted"/>
<reference evidence="2 3" key="1">
    <citation type="submission" date="2020-08" db="EMBL/GenBank/DDBJ databases">
        <title>Novel species isolated from subtropical streams in China.</title>
        <authorList>
            <person name="Lu H."/>
        </authorList>
    </citation>
    <scope>NUCLEOTIDE SEQUENCE [LARGE SCALE GENOMIC DNA]</scope>
    <source>
        <strain evidence="2 3">CCTCC AB 2015119</strain>
    </source>
</reference>
<evidence type="ECO:0000256" key="1">
    <source>
        <dbReference type="SAM" id="Phobius"/>
    </source>
</evidence>
<gene>
    <name evidence="2" type="ORF">H8K26_10785</name>
</gene>
<protein>
    <recommendedName>
        <fullName evidence="4">ABC-2 type transport system permease protein</fullName>
    </recommendedName>
</protein>
<keyword evidence="1" id="KW-0472">Membrane</keyword>
<evidence type="ECO:0008006" key="4">
    <source>
        <dbReference type="Google" id="ProtNLM"/>
    </source>
</evidence>
<keyword evidence="3" id="KW-1185">Reference proteome</keyword>
<feature type="transmembrane region" description="Helical" evidence="1">
    <location>
        <begin position="145"/>
        <end position="167"/>
    </location>
</feature>
<dbReference type="Proteomes" id="UP000637632">
    <property type="component" value="Unassembled WGS sequence"/>
</dbReference>
<dbReference type="RefSeq" id="WP_190479426.1">
    <property type="nucleotide sequence ID" value="NZ_JACOFT010000003.1"/>
</dbReference>
<feature type="transmembrane region" description="Helical" evidence="1">
    <location>
        <begin position="72"/>
        <end position="91"/>
    </location>
</feature>
<keyword evidence="1" id="KW-1133">Transmembrane helix</keyword>